<keyword evidence="4" id="KW-1185">Reference proteome</keyword>
<dbReference type="PROSITE" id="PS51419">
    <property type="entry name" value="RAB"/>
    <property type="match status" value="1"/>
</dbReference>
<dbReference type="InterPro" id="IPR001806">
    <property type="entry name" value="Small_GTPase"/>
</dbReference>
<evidence type="ECO:0000256" key="1">
    <source>
        <dbReference type="ARBA" id="ARBA00022741"/>
    </source>
</evidence>
<evidence type="ECO:0000313" key="3">
    <source>
        <dbReference type="EMBL" id="CAG9336262.1"/>
    </source>
</evidence>
<dbReference type="SUPFAM" id="SSF52540">
    <property type="entry name" value="P-loop containing nucleoside triphosphate hydrolases"/>
    <property type="match status" value="1"/>
</dbReference>
<dbReference type="SMART" id="SM00175">
    <property type="entry name" value="RAB"/>
    <property type="match status" value="1"/>
</dbReference>
<comment type="caution">
    <text evidence="3">The sequence shown here is derived from an EMBL/GenBank/DDBJ whole genome shotgun (WGS) entry which is preliminary data.</text>
</comment>
<organism evidence="3 4">
    <name type="scientific">Blepharisma stoltei</name>
    <dbReference type="NCBI Taxonomy" id="1481888"/>
    <lineage>
        <taxon>Eukaryota</taxon>
        <taxon>Sar</taxon>
        <taxon>Alveolata</taxon>
        <taxon>Ciliophora</taxon>
        <taxon>Postciliodesmatophora</taxon>
        <taxon>Heterotrichea</taxon>
        <taxon>Heterotrichida</taxon>
        <taxon>Blepharismidae</taxon>
        <taxon>Blepharisma</taxon>
    </lineage>
</organism>
<reference evidence="3" key="1">
    <citation type="submission" date="2021-09" db="EMBL/GenBank/DDBJ databases">
        <authorList>
            <consortium name="AG Swart"/>
            <person name="Singh M."/>
            <person name="Singh A."/>
            <person name="Seah K."/>
            <person name="Emmerich C."/>
        </authorList>
    </citation>
    <scope>NUCLEOTIDE SEQUENCE</scope>
    <source>
        <strain evidence="3">ATCC30299</strain>
    </source>
</reference>
<keyword evidence="2" id="KW-0342">GTP-binding</keyword>
<dbReference type="PANTHER" id="PTHR47977">
    <property type="entry name" value="RAS-RELATED PROTEIN RAB"/>
    <property type="match status" value="1"/>
</dbReference>
<dbReference type="Gene3D" id="3.40.50.300">
    <property type="entry name" value="P-loop containing nucleotide triphosphate hydrolases"/>
    <property type="match status" value="1"/>
</dbReference>
<name>A0AAU9KDX1_9CILI</name>
<keyword evidence="1" id="KW-0547">Nucleotide-binding</keyword>
<accession>A0AAU9KDX1</accession>
<dbReference type="InterPro" id="IPR027417">
    <property type="entry name" value="P-loop_NTPase"/>
</dbReference>
<dbReference type="GO" id="GO:0005525">
    <property type="term" value="F:GTP binding"/>
    <property type="evidence" value="ECO:0007669"/>
    <property type="project" value="UniProtKB-KW"/>
</dbReference>
<dbReference type="EMBL" id="CAJZBQ010000064">
    <property type="protein sequence ID" value="CAG9336262.1"/>
    <property type="molecule type" value="Genomic_DNA"/>
</dbReference>
<dbReference type="Proteomes" id="UP001162131">
    <property type="component" value="Unassembled WGS sequence"/>
</dbReference>
<protein>
    <submittedName>
        <fullName evidence="3">Uncharacterized protein</fullName>
    </submittedName>
</protein>
<dbReference type="Pfam" id="PF00071">
    <property type="entry name" value="Ras"/>
    <property type="match status" value="1"/>
</dbReference>
<evidence type="ECO:0000313" key="4">
    <source>
        <dbReference type="Proteomes" id="UP001162131"/>
    </source>
</evidence>
<dbReference type="GO" id="GO:0003924">
    <property type="term" value="F:GTPase activity"/>
    <property type="evidence" value="ECO:0007669"/>
    <property type="project" value="InterPro"/>
</dbReference>
<evidence type="ECO:0000256" key="2">
    <source>
        <dbReference type="ARBA" id="ARBA00023134"/>
    </source>
</evidence>
<dbReference type="PRINTS" id="PR00449">
    <property type="entry name" value="RASTRNSFRMNG"/>
</dbReference>
<dbReference type="InterPro" id="IPR050227">
    <property type="entry name" value="Rab"/>
</dbReference>
<dbReference type="AlphaFoldDB" id="A0AAU9KDX1"/>
<proteinExistence type="predicted"/>
<sequence>MVDQQRCWPKIDHYIGILGDRYTGKTSIIKSILKQGCTDHFNTYFGLAFILKTQPQGLEKPVKFLFFDPEEGGTLRLLNPKLIEKMSLTIVAYDVMSRESFDHIDFWVNSVKNQIASKLVLVIGNKIDMKVKNRAVKYEEAQEKCLKLNCFYIELSAKTTLHIHAMLSSIICLSKTDAKKRLPN</sequence>
<gene>
    <name evidence="3" type="ORF">BSTOLATCC_MIC66142</name>
</gene>